<keyword evidence="4" id="KW-1185">Reference proteome</keyword>
<dbReference type="GO" id="GO:0005615">
    <property type="term" value="C:extracellular space"/>
    <property type="evidence" value="ECO:0007669"/>
    <property type="project" value="TreeGrafter"/>
</dbReference>
<dbReference type="PANTHER" id="PTHR24023:SF1082">
    <property type="entry name" value="COLLAGEN TRIPLE HELIX REPEAT"/>
    <property type="match status" value="1"/>
</dbReference>
<feature type="region of interest" description="Disordered" evidence="1">
    <location>
        <begin position="119"/>
        <end position="203"/>
    </location>
</feature>
<dbReference type="Pfam" id="PF01391">
    <property type="entry name" value="Collagen"/>
    <property type="match status" value="2"/>
</dbReference>
<dbReference type="CDD" id="cd00229">
    <property type="entry name" value="SGNH_hydrolase"/>
    <property type="match status" value="1"/>
</dbReference>
<feature type="compositionally biased region" description="Polar residues" evidence="1">
    <location>
        <begin position="1"/>
        <end position="23"/>
    </location>
</feature>
<dbReference type="PANTHER" id="PTHR24023">
    <property type="entry name" value="COLLAGEN ALPHA"/>
    <property type="match status" value="1"/>
</dbReference>
<gene>
    <name evidence="3" type="ORF">F5544_43530</name>
</gene>
<evidence type="ECO:0000259" key="2">
    <source>
        <dbReference type="Pfam" id="PF13472"/>
    </source>
</evidence>
<dbReference type="GO" id="GO:0031012">
    <property type="term" value="C:extracellular matrix"/>
    <property type="evidence" value="ECO:0007669"/>
    <property type="project" value="TreeGrafter"/>
</dbReference>
<dbReference type="InterPro" id="IPR013830">
    <property type="entry name" value="SGNH_hydro"/>
</dbReference>
<name>A0A6G9YTP2_9NOCA</name>
<dbReference type="InterPro" id="IPR036514">
    <property type="entry name" value="SGNH_hydro_sf"/>
</dbReference>
<accession>A0A6G9YTP2</accession>
<organism evidence="3 4">
    <name type="scientific">Nocardia arthritidis</name>
    <dbReference type="NCBI Taxonomy" id="228602"/>
    <lineage>
        <taxon>Bacteria</taxon>
        <taxon>Bacillati</taxon>
        <taxon>Actinomycetota</taxon>
        <taxon>Actinomycetes</taxon>
        <taxon>Mycobacteriales</taxon>
        <taxon>Nocardiaceae</taxon>
        <taxon>Nocardia</taxon>
    </lineage>
</organism>
<reference evidence="3 4" key="1">
    <citation type="journal article" date="2019" name="ACS Chem. Biol.">
        <title>Identification and Mobilization of a Cryptic Antibiotic Biosynthesis Gene Locus from a Human-Pathogenic Nocardia Isolate.</title>
        <authorList>
            <person name="Herisse M."/>
            <person name="Ishida K."/>
            <person name="Porter J.L."/>
            <person name="Howden B."/>
            <person name="Hertweck C."/>
            <person name="Stinear T.P."/>
            <person name="Pidot S.J."/>
        </authorList>
    </citation>
    <scope>NUCLEOTIDE SEQUENCE [LARGE SCALE GENOMIC DNA]</scope>
    <source>
        <strain evidence="3 4">AUSMDU00012717</strain>
    </source>
</reference>
<protein>
    <recommendedName>
        <fullName evidence="2">SGNH hydrolase-type esterase domain-containing protein</fullName>
    </recommendedName>
</protein>
<sequence>MSLVSSEQDVPNLSPGTSDTNGVLQPVAPNAGMIYPTPGPAGPPGPQGPKGDTGSQGAPGAPGPKGDKGDTGERGPQGPQGDGLQISGQVSTYADLPASGGVQGAVWLASGKLYRWNGTAWPPETSGTPVQGPAGPKGDTGSQGPQGLKGDPGPVGSQGPKGDPGSPGANGVKGDKGDKGDSGPQGVKGDTGPKGDPGGAPLVTRIIPYCNGGMDQTVAPNITVSTQAGFRTSVKLPVSSTRWRVKMRNYGMTGASKTALTGKGIKIGEAARVTAGSATTSRTGAFVGKTATTIVGTNFPIPGDGTWYTTPWITDTANQLVAGKEYLLAIGYTVPSSTSIQTTIGECFYWANATSALDPTVVTGSSVAAGIPLDMVIEYECNTSRNAWLFIGDSIAEGVMGSRGTSGSSIVPQPIWRCYPQQWAARNNALVCNMSMAGMTTGQYLQFREFFSRMDLASAKLDGAIIATGSNDFNSDRSLADYQADISRLVAQIRTVIGNDKPIYYCTTIPRSATGNAARIAANEWLASLPYGAAGCVDMDYGMRTAVDDTNIAADLTCDTIHPSFKGSEVMAALLAGVIAPISDN</sequence>
<proteinExistence type="predicted"/>
<feature type="compositionally biased region" description="Pro residues" evidence="1">
    <location>
        <begin position="37"/>
        <end position="47"/>
    </location>
</feature>
<dbReference type="Gene3D" id="3.40.50.1110">
    <property type="entry name" value="SGNH hydrolase"/>
    <property type="match status" value="1"/>
</dbReference>
<dbReference type="InterPro" id="IPR050149">
    <property type="entry name" value="Collagen_superfamily"/>
</dbReference>
<feature type="region of interest" description="Disordered" evidence="1">
    <location>
        <begin position="1"/>
        <end position="87"/>
    </location>
</feature>
<evidence type="ECO:0000256" key="1">
    <source>
        <dbReference type="SAM" id="MobiDB-lite"/>
    </source>
</evidence>
<dbReference type="Proteomes" id="UP000503540">
    <property type="component" value="Chromosome"/>
</dbReference>
<dbReference type="InterPro" id="IPR008160">
    <property type="entry name" value="Collagen"/>
</dbReference>
<dbReference type="EMBL" id="CP046172">
    <property type="protein sequence ID" value="QIS16510.1"/>
    <property type="molecule type" value="Genomic_DNA"/>
</dbReference>
<evidence type="ECO:0000313" key="3">
    <source>
        <dbReference type="EMBL" id="QIS16510.1"/>
    </source>
</evidence>
<feature type="domain" description="SGNH hydrolase-type esterase" evidence="2">
    <location>
        <begin position="390"/>
        <end position="569"/>
    </location>
</feature>
<dbReference type="SUPFAM" id="SSF52266">
    <property type="entry name" value="SGNH hydrolase"/>
    <property type="match status" value="1"/>
</dbReference>
<dbReference type="KEGG" id="nah:F5544_43530"/>
<dbReference type="AlphaFoldDB" id="A0A6G9YTP2"/>
<dbReference type="Pfam" id="PF13472">
    <property type="entry name" value="Lipase_GDSL_2"/>
    <property type="match status" value="1"/>
</dbReference>
<evidence type="ECO:0000313" key="4">
    <source>
        <dbReference type="Proteomes" id="UP000503540"/>
    </source>
</evidence>